<dbReference type="KEGG" id="fcz:IMF26_01800"/>
<organism evidence="3">
    <name type="scientific">Candidatus Fermentithermobacillus carboniphilus</name>
    <dbReference type="NCBI Taxonomy" id="3085328"/>
    <lineage>
        <taxon>Bacteria</taxon>
        <taxon>Bacillati</taxon>
        <taxon>Bacillota</taxon>
        <taxon>Candidatus Fermentithermobacillia</taxon>
        <taxon>Candidatus Fermentithermobacillales</taxon>
        <taxon>Candidatus Fermentithermobacillaceae</taxon>
        <taxon>Candidatus Fermentithermobacillus</taxon>
    </lineage>
</organism>
<gene>
    <name evidence="3" type="ORF">IMF26_01800</name>
</gene>
<name>A0AAT9LFA3_9FIRM</name>
<dbReference type="EMBL" id="CP062796">
    <property type="protein sequence ID" value="QUL98838.1"/>
    <property type="molecule type" value="Genomic_DNA"/>
</dbReference>
<dbReference type="Pfam" id="PF04023">
    <property type="entry name" value="FeoA"/>
    <property type="match status" value="1"/>
</dbReference>
<sequence>MTLEEAPVGLELVIDQIAAGEGATRRLLDLGVYPGVRVSVIASHPWRGPVVVRVGGTRVALGRGLARKILVRQIDNVS</sequence>
<dbReference type="AlphaFoldDB" id="A0AAT9LFA3"/>
<dbReference type="SUPFAM" id="SSF50037">
    <property type="entry name" value="C-terminal domain of transcriptional repressors"/>
    <property type="match status" value="1"/>
</dbReference>
<feature type="domain" description="Ferrous iron transporter FeoA-like" evidence="2">
    <location>
        <begin position="1"/>
        <end position="73"/>
    </location>
</feature>
<evidence type="ECO:0000256" key="1">
    <source>
        <dbReference type="ARBA" id="ARBA00023004"/>
    </source>
</evidence>
<dbReference type="PANTHER" id="PTHR43151">
    <property type="entry name" value="FEOA FAMILY PROTEIN"/>
    <property type="match status" value="1"/>
</dbReference>
<accession>A0AAT9LFA3</accession>
<dbReference type="GO" id="GO:0046914">
    <property type="term" value="F:transition metal ion binding"/>
    <property type="evidence" value="ECO:0007669"/>
    <property type="project" value="InterPro"/>
</dbReference>
<evidence type="ECO:0000259" key="2">
    <source>
        <dbReference type="SMART" id="SM00899"/>
    </source>
</evidence>
<dbReference type="InterPro" id="IPR038157">
    <property type="entry name" value="FeoA_core_dom"/>
</dbReference>
<dbReference type="Gene3D" id="2.30.30.90">
    <property type="match status" value="1"/>
</dbReference>
<dbReference type="SMART" id="SM00899">
    <property type="entry name" value="FeoA"/>
    <property type="match status" value="1"/>
</dbReference>
<dbReference type="InterPro" id="IPR007167">
    <property type="entry name" value="Fe-transptr_FeoA-like"/>
</dbReference>
<protein>
    <submittedName>
        <fullName evidence="3">Ferrous iron transport protein A</fullName>
    </submittedName>
</protein>
<keyword evidence="1" id="KW-0408">Iron</keyword>
<dbReference type="InterPro" id="IPR008988">
    <property type="entry name" value="Transcriptional_repressor_C"/>
</dbReference>
<reference evidence="3" key="1">
    <citation type="submission" date="2020-10" db="EMBL/GenBank/DDBJ databases">
        <authorList>
            <person name="Kadnikov V."/>
            <person name="Beletsky A.V."/>
            <person name="Mardanov A.V."/>
            <person name="Karnachuk O.V."/>
            <person name="Ravin N.V."/>
        </authorList>
    </citation>
    <scope>NUCLEOTIDE SEQUENCE</scope>
    <source>
        <strain evidence="3">Bu02</strain>
    </source>
</reference>
<evidence type="ECO:0000313" key="3">
    <source>
        <dbReference type="EMBL" id="QUL98838.1"/>
    </source>
</evidence>
<reference evidence="3" key="2">
    <citation type="journal article" date="2023" name="Biology">
        <title>Prokaryotic Life Associated with Coal-Fire Gas Vents Revealed by Metagenomics.</title>
        <authorList>
            <person name="Kadnikov V.V."/>
            <person name="Mardanov A.V."/>
            <person name="Beletsky A.V."/>
            <person name="Karnachuk O.V."/>
            <person name="Ravin N.V."/>
        </authorList>
    </citation>
    <scope>NUCLEOTIDE SEQUENCE</scope>
    <source>
        <strain evidence="3">Bu02</strain>
    </source>
</reference>
<dbReference type="InterPro" id="IPR053184">
    <property type="entry name" value="FeoA-like"/>
</dbReference>
<proteinExistence type="predicted"/>
<dbReference type="PANTHER" id="PTHR43151:SF1">
    <property type="entry name" value="SSR2333 PROTEIN"/>
    <property type="match status" value="1"/>
</dbReference>